<gene>
    <name evidence="2" type="ORF">WUBG_04870</name>
</gene>
<organism evidence="2 3">
    <name type="scientific">Wuchereria bancrofti</name>
    <dbReference type="NCBI Taxonomy" id="6293"/>
    <lineage>
        <taxon>Eukaryota</taxon>
        <taxon>Metazoa</taxon>
        <taxon>Ecdysozoa</taxon>
        <taxon>Nematoda</taxon>
        <taxon>Chromadorea</taxon>
        <taxon>Rhabditida</taxon>
        <taxon>Spirurina</taxon>
        <taxon>Spiruromorpha</taxon>
        <taxon>Filarioidea</taxon>
        <taxon>Onchocercidae</taxon>
        <taxon>Wuchereria</taxon>
    </lineage>
</organism>
<evidence type="ECO:0000313" key="2">
    <source>
        <dbReference type="EMBL" id="EJW84219.1"/>
    </source>
</evidence>
<keyword evidence="1" id="KW-0472">Membrane</keyword>
<dbReference type="Proteomes" id="UP000004810">
    <property type="component" value="Unassembled WGS sequence"/>
</dbReference>
<proteinExistence type="predicted"/>
<dbReference type="EMBL" id="ADBV01001738">
    <property type="protein sequence ID" value="EJW84219.1"/>
    <property type="molecule type" value="Genomic_DNA"/>
</dbReference>
<feature type="non-terminal residue" evidence="2">
    <location>
        <position position="53"/>
    </location>
</feature>
<accession>J9FA40</accession>
<keyword evidence="1" id="KW-0812">Transmembrane</keyword>
<evidence type="ECO:0000256" key="1">
    <source>
        <dbReference type="SAM" id="Phobius"/>
    </source>
</evidence>
<feature type="transmembrane region" description="Helical" evidence="1">
    <location>
        <begin position="6"/>
        <end position="35"/>
    </location>
</feature>
<protein>
    <submittedName>
        <fullName evidence="2">Uncharacterized protein</fullName>
    </submittedName>
</protein>
<name>J9FA40_WUCBA</name>
<feature type="non-terminal residue" evidence="2">
    <location>
        <position position="1"/>
    </location>
</feature>
<comment type="caution">
    <text evidence="2">The sequence shown here is derived from an EMBL/GenBank/DDBJ whole genome shotgun (WGS) entry which is preliminary data.</text>
</comment>
<dbReference type="AlphaFoldDB" id="J9FA40"/>
<reference evidence="3" key="1">
    <citation type="submission" date="2012-08" db="EMBL/GenBank/DDBJ databases">
        <title>The Genome Sequence of Wuchereria bancrofti.</title>
        <authorList>
            <person name="Nutman T.B."/>
            <person name="Fink D.L."/>
            <person name="Russ C."/>
            <person name="Young S."/>
            <person name="Zeng Q."/>
            <person name="Koehrsen M."/>
            <person name="Alvarado L."/>
            <person name="Berlin A."/>
            <person name="Chapman S.B."/>
            <person name="Chen Z."/>
            <person name="Freedman E."/>
            <person name="Gellesch M."/>
            <person name="Goldberg J."/>
            <person name="Griggs A."/>
            <person name="Gujja S."/>
            <person name="Heilman E.R."/>
            <person name="Heiman D."/>
            <person name="Hepburn T."/>
            <person name="Howarth C."/>
            <person name="Jen D."/>
            <person name="Larson L."/>
            <person name="Lewis B."/>
            <person name="Mehta T."/>
            <person name="Park D."/>
            <person name="Pearson M."/>
            <person name="Roberts A."/>
            <person name="Saif S."/>
            <person name="Shea T."/>
            <person name="Shenoy N."/>
            <person name="Sisk P."/>
            <person name="Stolte C."/>
            <person name="Sykes S."/>
            <person name="Walk T."/>
            <person name="White J."/>
            <person name="Yandava C."/>
            <person name="Haas B."/>
            <person name="Henn M.R."/>
            <person name="Nusbaum C."/>
            <person name="Birren B."/>
        </authorList>
    </citation>
    <scope>NUCLEOTIDE SEQUENCE [LARGE SCALE GENOMIC DNA]</scope>
    <source>
        <strain evidence="3">NA</strain>
    </source>
</reference>
<sequence>IYTAQFHFYVYLTIADILDVLSLINCHVGFTVYFCTCSRYRRTFYSILPYFGF</sequence>
<evidence type="ECO:0000313" key="3">
    <source>
        <dbReference type="Proteomes" id="UP000004810"/>
    </source>
</evidence>
<keyword evidence="1" id="KW-1133">Transmembrane helix</keyword>